<reference evidence="2 3" key="1">
    <citation type="submission" date="2019-12" db="EMBL/GenBank/DDBJ databases">
        <title>Defluviitalea raffinosedens, isolated from a biogas fermenter, genome sequencing and characterization.</title>
        <authorList>
            <person name="Rettenmaier R."/>
            <person name="Schneider M."/>
            <person name="Neuhaus K."/>
            <person name="Liebl W."/>
            <person name="Zverlov V."/>
        </authorList>
    </citation>
    <scope>NUCLEOTIDE SEQUENCE [LARGE SCALE GENOMIC DNA]</scope>
    <source>
        <strain evidence="2 3">249c-K6</strain>
    </source>
</reference>
<dbReference type="OrthoDB" id="9796262at2"/>
<feature type="compositionally biased region" description="Basic and acidic residues" evidence="1">
    <location>
        <begin position="63"/>
        <end position="78"/>
    </location>
</feature>
<protein>
    <submittedName>
        <fullName evidence="2">Sporulation protein YtfJ</fullName>
    </submittedName>
</protein>
<accession>A0A7C8HD99</accession>
<dbReference type="AlphaFoldDB" id="A0A7C8HD99"/>
<dbReference type="PANTHER" id="PTHR39162:SF1">
    <property type="entry name" value="SPORULATION PROTEIN YTFJ"/>
    <property type="match status" value="1"/>
</dbReference>
<dbReference type="RefSeq" id="WP_158741572.1">
    <property type="nucleotide sequence ID" value="NZ_WSLF01000016.1"/>
</dbReference>
<name>A0A7C8HD99_9FIRM</name>
<keyword evidence="3" id="KW-1185">Reference proteome</keyword>
<organism evidence="2 3">
    <name type="scientific">Defluviitalea raffinosedens</name>
    <dbReference type="NCBI Taxonomy" id="1450156"/>
    <lineage>
        <taxon>Bacteria</taxon>
        <taxon>Bacillati</taxon>
        <taxon>Bacillota</taxon>
        <taxon>Clostridia</taxon>
        <taxon>Lachnospirales</taxon>
        <taxon>Defluviitaleaceae</taxon>
        <taxon>Defluviitalea</taxon>
    </lineage>
</organism>
<comment type="caution">
    <text evidence="2">The sequence shown here is derived from an EMBL/GenBank/DDBJ whole genome shotgun (WGS) entry which is preliminary data.</text>
</comment>
<dbReference type="PANTHER" id="PTHR39162">
    <property type="entry name" value="GLL3345 PROTEIN"/>
    <property type="match status" value="1"/>
</dbReference>
<dbReference type="Proteomes" id="UP000483018">
    <property type="component" value="Unassembled WGS sequence"/>
</dbReference>
<gene>
    <name evidence="2" type="primary">ytfJ</name>
    <name evidence="2" type="ORF">GND95_12950</name>
</gene>
<dbReference type="PIRSF" id="PIRSF021377">
    <property type="entry name" value="YtfJ"/>
    <property type="match status" value="1"/>
</dbReference>
<dbReference type="EMBL" id="WSLF01000016">
    <property type="protein sequence ID" value="KAE9629839.1"/>
    <property type="molecule type" value="Genomic_DNA"/>
</dbReference>
<evidence type="ECO:0000313" key="3">
    <source>
        <dbReference type="Proteomes" id="UP000483018"/>
    </source>
</evidence>
<evidence type="ECO:0000256" key="1">
    <source>
        <dbReference type="SAM" id="MobiDB-lite"/>
    </source>
</evidence>
<evidence type="ECO:0000313" key="2">
    <source>
        <dbReference type="EMBL" id="KAE9629839.1"/>
    </source>
</evidence>
<dbReference type="InterPro" id="IPR014229">
    <property type="entry name" value="Spore_YtfJ"/>
</dbReference>
<proteinExistence type="predicted"/>
<dbReference type="Pfam" id="PF09579">
    <property type="entry name" value="Spore_YtfJ"/>
    <property type="match status" value="1"/>
</dbReference>
<feature type="region of interest" description="Disordered" evidence="1">
    <location>
        <begin position="62"/>
        <end position="82"/>
    </location>
</feature>
<sequence length="167" mass="18002">MTNSNQHPIESLMKTAMSNIKEMVEVNTVVGDPIETAEGTVIMPITKATFGFAAGGAEYGTAMRDDGSSDEGSGHSERFPFGGGSGAGVCIQPVAFMVIEDGKVQIRHVNYHFGTMSKVMEEVPELIGKLGTYFNSKGKSKGKVKDESKENSEKNLTKVLEVYESEK</sequence>
<dbReference type="NCBIfam" id="TIGR02874">
    <property type="entry name" value="spore_ytfJ"/>
    <property type="match status" value="1"/>
</dbReference>